<sequence length="535" mass="57911">MQKQAPTLGRLLVMAGFTLSCFGLLLFLWLAFGGPIPLAPKGYRFSTSFGEATQLAKEADVRISGVSVGKVKEIKTTASGRSETIIELDKQYAPIPKDTKAILRQKTLLGETYVELTPGTPKKGMLPENGNLPASQVSPTVELDEIFRAFDSKTREDFQIWMQQQAVALTGRGKDLNSALGNLAPFASDTDTLLRILNAQSGDVRQVVKGTGDVFDALTARDDQLRSLIENSNRVFSTTAQQDRNLQDIFRILPTFEKESEQTVKRLTEFADNSDPLVTQLRPAARELSPTLQELQGLAPDLRALFRDLGPLVDASKEGLPALDRFLAQLSPFLGELDAPLAQLNPALSGLGYYKPELTAFFANVVAATQASGPVSDGSLVHYLRTMNPINPENLAIYANRLPTNRPNPYTLPGTFDQIAQGLPSYETRQCGSGVPMLLAPNQLTGAIGGATNELTPLLPESFQNLTQEQADQLIATLSTFITPALQNDIFKFAFSGVTTAIAPPCKQQGLFPTRAGTTQYPHISAAPNGHTPGP</sequence>
<organism evidence="2 3">
    <name type="scientific">Capillimicrobium parvum</name>
    <dbReference type="NCBI Taxonomy" id="2884022"/>
    <lineage>
        <taxon>Bacteria</taxon>
        <taxon>Bacillati</taxon>
        <taxon>Actinomycetota</taxon>
        <taxon>Thermoleophilia</taxon>
        <taxon>Solirubrobacterales</taxon>
        <taxon>Capillimicrobiaceae</taxon>
        <taxon>Capillimicrobium</taxon>
    </lineage>
</organism>
<evidence type="ECO:0000313" key="2">
    <source>
        <dbReference type="EMBL" id="UGS37994.1"/>
    </source>
</evidence>
<name>A0A9E7C2Q4_9ACTN</name>
<dbReference type="AlphaFoldDB" id="A0A9E7C2Q4"/>
<dbReference type="KEGG" id="sbae:DSM104329_04416"/>
<evidence type="ECO:0000259" key="1">
    <source>
        <dbReference type="Pfam" id="PF02470"/>
    </source>
</evidence>
<evidence type="ECO:0000313" key="3">
    <source>
        <dbReference type="Proteomes" id="UP001162834"/>
    </source>
</evidence>
<feature type="domain" description="Mce/MlaD" evidence="1">
    <location>
        <begin position="41"/>
        <end position="119"/>
    </location>
</feature>
<dbReference type="Pfam" id="PF02470">
    <property type="entry name" value="MlaD"/>
    <property type="match status" value="1"/>
</dbReference>
<dbReference type="EMBL" id="CP087164">
    <property type="protein sequence ID" value="UGS37994.1"/>
    <property type="molecule type" value="Genomic_DNA"/>
</dbReference>
<dbReference type="PANTHER" id="PTHR33371:SF4">
    <property type="entry name" value="INTERMEMBRANE PHOSPHOLIPID TRANSPORT SYSTEM BINDING PROTEIN MLAD"/>
    <property type="match status" value="1"/>
</dbReference>
<dbReference type="RefSeq" id="WP_259312031.1">
    <property type="nucleotide sequence ID" value="NZ_CP087164.1"/>
</dbReference>
<protein>
    <recommendedName>
        <fullName evidence="1">Mce/MlaD domain-containing protein</fullName>
    </recommendedName>
</protein>
<dbReference type="GO" id="GO:0005543">
    <property type="term" value="F:phospholipid binding"/>
    <property type="evidence" value="ECO:0007669"/>
    <property type="project" value="TreeGrafter"/>
</dbReference>
<reference evidence="2" key="1">
    <citation type="journal article" date="2022" name="Int. J. Syst. Evol. Microbiol.">
        <title>Pseudomonas aegrilactucae sp. nov. and Pseudomonas morbosilactucae sp. nov., pathogens causing bacterial rot of lettuce in Japan.</title>
        <authorList>
            <person name="Sawada H."/>
            <person name="Fujikawa T."/>
            <person name="Satou M."/>
        </authorList>
    </citation>
    <scope>NUCLEOTIDE SEQUENCE</scope>
    <source>
        <strain evidence="2">0166_1</strain>
    </source>
</reference>
<dbReference type="Proteomes" id="UP001162834">
    <property type="component" value="Chromosome"/>
</dbReference>
<dbReference type="PANTHER" id="PTHR33371">
    <property type="entry name" value="INTERMEMBRANE PHOSPHOLIPID TRANSPORT SYSTEM BINDING PROTEIN MLAD-RELATED"/>
    <property type="match status" value="1"/>
</dbReference>
<dbReference type="PROSITE" id="PS51257">
    <property type="entry name" value="PROKAR_LIPOPROTEIN"/>
    <property type="match status" value="1"/>
</dbReference>
<accession>A0A9E7C2Q4</accession>
<gene>
    <name evidence="2" type="ORF">DSM104329_04416</name>
</gene>
<dbReference type="GO" id="GO:0005548">
    <property type="term" value="F:phospholipid transporter activity"/>
    <property type="evidence" value="ECO:0007669"/>
    <property type="project" value="TreeGrafter"/>
</dbReference>
<keyword evidence="3" id="KW-1185">Reference proteome</keyword>
<dbReference type="InterPro" id="IPR003399">
    <property type="entry name" value="Mce/MlaD"/>
</dbReference>
<dbReference type="InterPro" id="IPR052336">
    <property type="entry name" value="MlaD_Phospholipid_Transporter"/>
</dbReference>
<proteinExistence type="predicted"/>